<dbReference type="InterPro" id="IPR004013">
    <property type="entry name" value="PHP_dom"/>
</dbReference>
<dbReference type="NCBIfam" id="TIGR01856">
    <property type="entry name" value="hisJ_fam"/>
    <property type="match status" value="1"/>
</dbReference>
<evidence type="ECO:0000256" key="8">
    <source>
        <dbReference type="RuleBase" id="RU366003"/>
    </source>
</evidence>
<sequence length="281" mass="32377">MVVIKLKIEGHSHTELCPHGSGDSLEDMVKKAIQMGFTDYCVTEHAPLPHGFVAKFGGVEDDWQTASLAYEQVESYFNLVDQVQAKYQDQIKLHVGFEVDYVEGFEAEIRQFLDTYGPRTDQNILSVHYLRGADGLIYGVDYSPEELKMGFTNLEDQPHAFYQRYLRVIKQAISTDLGDYQPQRLGHLTLMRKYQDYFALPQDYNEQEWRLIKNILILLKDQGRQLDFNLAGMYKEYCNDFYPGARIAKLAKELGVSMVYGSDAHSIKEVGHGYHLYEAFK</sequence>
<feature type="domain" description="PHP" evidence="9">
    <location>
        <begin position="10"/>
        <end position="228"/>
    </location>
</feature>
<dbReference type="InterPro" id="IPR010140">
    <property type="entry name" value="Histidinol_P_phosphatase_HisJ"/>
</dbReference>
<dbReference type="PATRIC" id="fig|1423749.3.peg.139"/>
<dbReference type="AlphaFoldDB" id="A0A0R1VAQ6"/>
<evidence type="ECO:0000313" key="10">
    <source>
        <dbReference type="EMBL" id="KRM02479.1"/>
    </source>
</evidence>
<dbReference type="SUPFAM" id="SSF89550">
    <property type="entry name" value="PHP domain-like"/>
    <property type="match status" value="1"/>
</dbReference>
<evidence type="ECO:0000256" key="7">
    <source>
        <dbReference type="ARBA" id="ARBA00049158"/>
    </source>
</evidence>
<comment type="similarity">
    <text evidence="2 8">Belongs to the PHP hydrolase family. HisK subfamily.</text>
</comment>
<dbReference type="Pfam" id="PF02811">
    <property type="entry name" value="PHP"/>
    <property type="match status" value="1"/>
</dbReference>
<comment type="catalytic activity">
    <reaction evidence="7 8">
        <text>L-histidinol phosphate + H2O = L-histidinol + phosphate</text>
        <dbReference type="Rhea" id="RHEA:14465"/>
        <dbReference type="ChEBI" id="CHEBI:15377"/>
        <dbReference type="ChEBI" id="CHEBI:43474"/>
        <dbReference type="ChEBI" id="CHEBI:57699"/>
        <dbReference type="ChEBI" id="CHEBI:57980"/>
        <dbReference type="EC" id="3.1.3.15"/>
    </reaction>
</comment>
<evidence type="ECO:0000256" key="3">
    <source>
        <dbReference type="ARBA" id="ARBA00013085"/>
    </source>
</evidence>
<dbReference type="Pfam" id="PF13263">
    <property type="entry name" value="PHP_C"/>
    <property type="match status" value="1"/>
</dbReference>
<dbReference type="NCBIfam" id="NF005996">
    <property type="entry name" value="PRK08123.1"/>
    <property type="match status" value="1"/>
</dbReference>
<name>A0A0R1VAQ6_9LACO</name>
<dbReference type="CDD" id="cd12110">
    <property type="entry name" value="PHP_HisPPase_Hisj_like"/>
    <property type="match status" value="1"/>
</dbReference>
<keyword evidence="4 8" id="KW-0028">Amino-acid biosynthesis</keyword>
<dbReference type="PANTHER" id="PTHR21039:SF0">
    <property type="entry name" value="HISTIDINOL-PHOSPHATASE"/>
    <property type="match status" value="1"/>
</dbReference>
<gene>
    <name evidence="10" type="ORF">FC60_GL000139</name>
</gene>
<evidence type="ECO:0000256" key="2">
    <source>
        <dbReference type="ARBA" id="ARBA00009152"/>
    </source>
</evidence>
<accession>A0A0R1VAQ6</accession>
<evidence type="ECO:0000259" key="9">
    <source>
        <dbReference type="Pfam" id="PF02811"/>
    </source>
</evidence>
<keyword evidence="11" id="KW-1185">Reference proteome</keyword>
<evidence type="ECO:0000256" key="1">
    <source>
        <dbReference type="ARBA" id="ARBA00004970"/>
    </source>
</evidence>
<protein>
    <recommendedName>
        <fullName evidence="3 8">Histidinol-phosphatase</fullName>
        <shortName evidence="8">HolPase</shortName>
        <ecNumber evidence="3 8">3.1.3.15</ecNumber>
    </recommendedName>
</protein>
<dbReference type="GO" id="GO:0000105">
    <property type="term" value="P:L-histidine biosynthetic process"/>
    <property type="evidence" value="ECO:0007669"/>
    <property type="project" value="UniProtKB-UniRule"/>
</dbReference>
<comment type="pathway">
    <text evidence="1 8">Amino-acid biosynthesis; L-histidine biosynthesis; L-histidine from 5-phospho-alpha-D-ribose 1-diphosphate: step 8/9.</text>
</comment>
<proteinExistence type="inferred from homology"/>
<keyword evidence="5 8" id="KW-0378">Hydrolase</keyword>
<organism evidence="10 11">
    <name type="scientific">Limosilactobacillus gastricus DSM 16045</name>
    <dbReference type="NCBI Taxonomy" id="1423749"/>
    <lineage>
        <taxon>Bacteria</taxon>
        <taxon>Bacillati</taxon>
        <taxon>Bacillota</taxon>
        <taxon>Bacilli</taxon>
        <taxon>Lactobacillales</taxon>
        <taxon>Lactobacillaceae</taxon>
        <taxon>Limosilactobacillus</taxon>
    </lineage>
</organism>
<evidence type="ECO:0000256" key="4">
    <source>
        <dbReference type="ARBA" id="ARBA00022605"/>
    </source>
</evidence>
<dbReference type="PANTHER" id="PTHR21039">
    <property type="entry name" value="HISTIDINOL PHOSPHATASE-RELATED"/>
    <property type="match status" value="1"/>
</dbReference>
<reference evidence="10 11" key="1">
    <citation type="journal article" date="2015" name="Genome Announc.">
        <title>Expanding the biotechnology potential of lactobacilli through comparative genomics of 213 strains and associated genera.</title>
        <authorList>
            <person name="Sun Z."/>
            <person name="Harris H.M."/>
            <person name="McCann A."/>
            <person name="Guo C."/>
            <person name="Argimon S."/>
            <person name="Zhang W."/>
            <person name="Yang X."/>
            <person name="Jeffery I.B."/>
            <person name="Cooney J.C."/>
            <person name="Kagawa T.F."/>
            <person name="Liu W."/>
            <person name="Song Y."/>
            <person name="Salvetti E."/>
            <person name="Wrobel A."/>
            <person name="Rasinkangas P."/>
            <person name="Parkhill J."/>
            <person name="Rea M.C."/>
            <person name="O'Sullivan O."/>
            <person name="Ritari J."/>
            <person name="Douillard F.P."/>
            <person name="Paul Ross R."/>
            <person name="Yang R."/>
            <person name="Briner A.E."/>
            <person name="Felis G.E."/>
            <person name="de Vos W.M."/>
            <person name="Barrangou R."/>
            <person name="Klaenhammer T.R."/>
            <person name="Caufield P.W."/>
            <person name="Cui Y."/>
            <person name="Zhang H."/>
            <person name="O'Toole P.W."/>
        </authorList>
    </citation>
    <scope>NUCLEOTIDE SEQUENCE [LARGE SCALE GENOMIC DNA]</scope>
    <source>
        <strain evidence="10 11">DSM 16045</strain>
    </source>
</reference>
<dbReference type="GO" id="GO:0004401">
    <property type="term" value="F:histidinol-phosphatase activity"/>
    <property type="evidence" value="ECO:0007669"/>
    <property type="project" value="UniProtKB-UniRule"/>
</dbReference>
<dbReference type="EMBL" id="AZFN01000010">
    <property type="protein sequence ID" value="KRM02479.1"/>
    <property type="molecule type" value="Genomic_DNA"/>
</dbReference>
<dbReference type="Gene3D" id="3.20.20.140">
    <property type="entry name" value="Metal-dependent hydrolases"/>
    <property type="match status" value="1"/>
</dbReference>
<dbReference type="EC" id="3.1.3.15" evidence="3 8"/>
<evidence type="ECO:0000256" key="6">
    <source>
        <dbReference type="ARBA" id="ARBA00023102"/>
    </source>
</evidence>
<evidence type="ECO:0000313" key="11">
    <source>
        <dbReference type="Proteomes" id="UP000051739"/>
    </source>
</evidence>
<dbReference type="UniPathway" id="UPA00031">
    <property type="reaction ID" value="UER00013"/>
</dbReference>
<dbReference type="InterPro" id="IPR016195">
    <property type="entry name" value="Pol/histidinol_Pase-like"/>
</dbReference>
<dbReference type="Proteomes" id="UP000051739">
    <property type="component" value="Unassembled WGS sequence"/>
</dbReference>
<comment type="caution">
    <text evidence="10">The sequence shown here is derived from an EMBL/GenBank/DDBJ whole genome shotgun (WGS) entry which is preliminary data.</text>
</comment>
<keyword evidence="6 8" id="KW-0368">Histidine biosynthesis</keyword>
<dbReference type="GO" id="GO:0005737">
    <property type="term" value="C:cytoplasm"/>
    <property type="evidence" value="ECO:0007669"/>
    <property type="project" value="TreeGrafter"/>
</dbReference>
<evidence type="ECO:0000256" key="5">
    <source>
        <dbReference type="ARBA" id="ARBA00022801"/>
    </source>
</evidence>